<dbReference type="NCBIfam" id="TIGR02407">
    <property type="entry name" value="ectoine_ectB"/>
    <property type="match status" value="1"/>
</dbReference>
<evidence type="ECO:0000256" key="11">
    <source>
        <dbReference type="RuleBase" id="RU003560"/>
    </source>
</evidence>
<evidence type="ECO:0000313" key="14">
    <source>
        <dbReference type="Proteomes" id="UP000654993"/>
    </source>
</evidence>
<proteinExistence type="inferred from homology"/>
<keyword evidence="14" id="KW-1185">Reference proteome</keyword>
<keyword evidence="8 12" id="KW-0808">Transferase</keyword>
<comment type="cofactor">
    <cofactor evidence="1 12">
        <name>pyridoxal 5'-phosphate</name>
        <dbReference type="ChEBI" id="CHEBI:597326"/>
    </cofactor>
</comment>
<dbReference type="GO" id="GO:0030170">
    <property type="term" value="F:pyridoxal phosphate binding"/>
    <property type="evidence" value="ECO:0007669"/>
    <property type="project" value="InterPro"/>
</dbReference>
<dbReference type="InterPro" id="IPR015422">
    <property type="entry name" value="PyrdxlP-dep_Trfase_small"/>
</dbReference>
<dbReference type="PROSITE" id="PS00600">
    <property type="entry name" value="AA_TRANSFER_CLASS_3"/>
    <property type="match status" value="1"/>
</dbReference>
<dbReference type="InterPro" id="IPR015421">
    <property type="entry name" value="PyrdxlP-dep_Trfase_major"/>
</dbReference>
<dbReference type="RefSeq" id="WP_200966263.1">
    <property type="nucleotide sequence ID" value="NZ_BMAQ01000009.1"/>
</dbReference>
<dbReference type="NCBIfam" id="NF006733">
    <property type="entry name" value="PRK09264.1"/>
    <property type="match status" value="1"/>
</dbReference>
<reference evidence="13" key="1">
    <citation type="submission" date="2020-08" db="EMBL/GenBank/DDBJ databases">
        <authorList>
            <person name="Uke A."/>
            <person name="Chhe C."/>
            <person name="Baramee S."/>
            <person name="Kosugi A."/>
        </authorList>
    </citation>
    <scope>NUCLEOTIDE SEQUENCE</scope>
    <source>
        <strain evidence="13">DA-C8</strain>
    </source>
</reference>
<evidence type="ECO:0000256" key="4">
    <source>
        <dbReference type="ARBA" id="ARBA00008954"/>
    </source>
</evidence>
<dbReference type="Proteomes" id="UP000654993">
    <property type="component" value="Unassembled WGS sequence"/>
</dbReference>
<comment type="pathway">
    <text evidence="3 12">Amine and polyamine biosynthesis; ectoine biosynthesis; L-ectoine from L-aspartate 4-semialdehyde: step 1/3.</text>
</comment>
<comment type="function">
    <text evidence="2 12">Catalyzes reversively the conversion of L-aspartate beta-semialdehyde (ASA) to L-2,4-diaminobutyrate (DABA) by transamination with L-glutamate.</text>
</comment>
<dbReference type="EC" id="2.6.1.76" evidence="5 12"/>
<dbReference type="GO" id="GO:0047307">
    <property type="term" value="F:diaminobutyrate-pyruvate transaminase activity"/>
    <property type="evidence" value="ECO:0007669"/>
    <property type="project" value="InterPro"/>
</dbReference>
<evidence type="ECO:0000256" key="10">
    <source>
        <dbReference type="ARBA" id="ARBA00049111"/>
    </source>
</evidence>
<comment type="similarity">
    <text evidence="4 11">Belongs to the class-III pyridoxal-phosphate-dependent aminotransferase family.</text>
</comment>
<dbReference type="SUPFAM" id="SSF53383">
    <property type="entry name" value="PLP-dependent transferases"/>
    <property type="match status" value="1"/>
</dbReference>
<evidence type="ECO:0000256" key="12">
    <source>
        <dbReference type="RuleBase" id="RU365034"/>
    </source>
</evidence>
<dbReference type="InterPro" id="IPR049704">
    <property type="entry name" value="Aminotrans_3_PPA_site"/>
</dbReference>
<evidence type="ECO:0000256" key="3">
    <source>
        <dbReference type="ARBA" id="ARBA00004946"/>
    </source>
</evidence>
<dbReference type="InterPro" id="IPR004637">
    <property type="entry name" value="Dat"/>
</dbReference>
<evidence type="ECO:0000256" key="1">
    <source>
        <dbReference type="ARBA" id="ARBA00001933"/>
    </source>
</evidence>
<reference evidence="13" key="2">
    <citation type="journal article" date="2021" name="Data Brief">
        <title>Draft genome sequence data of the facultative, thermophilic, xylanolytic bacterium Paenibacillus sp. strain DA-C8.</title>
        <authorList>
            <person name="Chhe C."/>
            <person name="Uke A."/>
            <person name="Baramee S."/>
            <person name="Ungkulpasvich U."/>
            <person name="Tachaapaikoon C."/>
            <person name="Pason P."/>
            <person name="Waeonukul R."/>
            <person name="Ratanakhanokchai K."/>
            <person name="Kosugi A."/>
        </authorList>
    </citation>
    <scope>NUCLEOTIDE SEQUENCE</scope>
    <source>
        <strain evidence="13">DA-C8</strain>
    </source>
</reference>
<dbReference type="NCBIfam" id="TIGR00709">
    <property type="entry name" value="dat"/>
    <property type="match status" value="1"/>
</dbReference>
<evidence type="ECO:0000256" key="9">
    <source>
        <dbReference type="ARBA" id="ARBA00022898"/>
    </source>
</evidence>
<dbReference type="GO" id="GO:0045303">
    <property type="term" value="F:diaminobutyrate-2-oxoglutarate transaminase activity"/>
    <property type="evidence" value="ECO:0007669"/>
    <property type="project" value="UniProtKB-EC"/>
</dbReference>
<evidence type="ECO:0000256" key="2">
    <source>
        <dbReference type="ARBA" id="ARBA00002189"/>
    </source>
</evidence>
<dbReference type="PANTHER" id="PTHR43552">
    <property type="entry name" value="DIAMINOBUTYRATE--2-OXOGLUTARATE AMINOTRANSFERASE"/>
    <property type="match status" value="1"/>
</dbReference>
<evidence type="ECO:0000256" key="6">
    <source>
        <dbReference type="ARBA" id="ARBA00014798"/>
    </source>
</evidence>
<comment type="caution">
    <text evidence="13">The sequence shown here is derived from an EMBL/GenBank/DDBJ whole genome shotgun (WGS) entry which is preliminary data.</text>
</comment>
<dbReference type="PIRSF" id="PIRSF000521">
    <property type="entry name" value="Transaminase_4ab_Lys_Orn"/>
    <property type="match status" value="1"/>
</dbReference>
<evidence type="ECO:0000256" key="5">
    <source>
        <dbReference type="ARBA" id="ARBA00013155"/>
    </source>
</evidence>
<dbReference type="Gene3D" id="3.90.1150.10">
    <property type="entry name" value="Aspartate Aminotransferase, domain 1"/>
    <property type="match status" value="1"/>
</dbReference>
<dbReference type="InterPro" id="IPR012773">
    <property type="entry name" value="Ectoine_EctB"/>
</dbReference>
<dbReference type="InterPro" id="IPR015424">
    <property type="entry name" value="PyrdxlP-dep_Trfase"/>
</dbReference>
<protein>
    <recommendedName>
        <fullName evidence="6 12">Diaminobutyrate--2-oxoglutarate transaminase</fullName>
        <ecNumber evidence="5 12">2.6.1.76</ecNumber>
    </recommendedName>
    <alternativeName>
        <fullName evidence="12">DABA aminotransferase</fullName>
    </alternativeName>
</protein>
<dbReference type="PANTHER" id="PTHR43552:SF2">
    <property type="entry name" value="DIAMINOBUTYRATE--2-OXOGLUTARATE TRANSAMINASE"/>
    <property type="match status" value="1"/>
</dbReference>
<evidence type="ECO:0000256" key="8">
    <source>
        <dbReference type="ARBA" id="ARBA00022679"/>
    </source>
</evidence>
<organism evidence="13 14">
    <name type="scientific">Insulibacter thermoxylanivorax</name>
    <dbReference type="NCBI Taxonomy" id="2749268"/>
    <lineage>
        <taxon>Bacteria</taxon>
        <taxon>Bacillati</taxon>
        <taxon>Bacillota</taxon>
        <taxon>Bacilli</taxon>
        <taxon>Bacillales</taxon>
        <taxon>Paenibacillaceae</taxon>
        <taxon>Insulibacter</taxon>
    </lineage>
</organism>
<dbReference type="CDD" id="cd00610">
    <property type="entry name" value="OAT_like"/>
    <property type="match status" value="1"/>
</dbReference>
<dbReference type="EMBL" id="BMAQ01000009">
    <property type="protein sequence ID" value="GFR38004.1"/>
    <property type="molecule type" value="Genomic_DNA"/>
</dbReference>
<dbReference type="Gene3D" id="3.40.640.10">
    <property type="entry name" value="Type I PLP-dependent aspartate aminotransferase-like (Major domain)"/>
    <property type="match status" value="1"/>
</dbReference>
<keyword evidence="7 12" id="KW-0032">Aminotransferase</keyword>
<dbReference type="Pfam" id="PF00202">
    <property type="entry name" value="Aminotran_3"/>
    <property type="match status" value="1"/>
</dbReference>
<accession>A0A916QFJ8</accession>
<evidence type="ECO:0000313" key="13">
    <source>
        <dbReference type="EMBL" id="GFR38004.1"/>
    </source>
</evidence>
<sequence>MTHTKVLDQPNTAIFDELESEVRSYCRHFTAVFTRANGYKLYDHQGKEYIDFFAGAGALNYGHNNPEMKNKIIQYIQNDGITHSLDMMTAAKESFLKAFDQIILRPRGYDYKLLFPGPTGTNAVESALKTARKATGRSTIICFTNAFHGMTLGSLALTGNKFKRKGAAVPLSDALFMPYEHFLGEGIDTAEVLERYLDDQGSGVDLPAAVILETVQGEGGLHAASTEWLQKIEKICRERDILLIVDDIQAGCGRTGTFFSFEHAGLEPDIICLSKSLGGFGLPMAMTLLKPELDTWQPGEHNGTFRGNNISFLAATEALNYWKDEAFSRELERKAELIRASLNELAEACPELKPEVRGRGMLQGIAFHREGAAGEVSAAAFRRGLIMETSGPKDEVVKVMPPLIIDESGLRAGLKILMQSVAEVRRGLM</sequence>
<comment type="catalytic activity">
    <reaction evidence="10 12">
        <text>L-2,4-diaminobutanoate + 2-oxoglutarate = L-aspartate 4-semialdehyde + L-glutamate</text>
        <dbReference type="Rhea" id="RHEA:11160"/>
        <dbReference type="ChEBI" id="CHEBI:16810"/>
        <dbReference type="ChEBI" id="CHEBI:29985"/>
        <dbReference type="ChEBI" id="CHEBI:58761"/>
        <dbReference type="ChEBI" id="CHEBI:537519"/>
        <dbReference type="EC" id="2.6.1.76"/>
    </reaction>
</comment>
<keyword evidence="9 11" id="KW-0663">Pyridoxal phosphate</keyword>
<dbReference type="GO" id="GO:0019491">
    <property type="term" value="P:ectoine biosynthetic process"/>
    <property type="evidence" value="ECO:0007669"/>
    <property type="project" value="InterPro"/>
</dbReference>
<dbReference type="InterPro" id="IPR005814">
    <property type="entry name" value="Aminotrans_3"/>
</dbReference>
<evidence type="ECO:0000256" key="7">
    <source>
        <dbReference type="ARBA" id="ARBA00022576"/>
    </source>
</evidence>
<gene>
    <name evidence="13" type="primary">ectB</name>
    <name evidence="13" type="ORF">PRECH8_13000</name>
</gene>
<dbReference type="AlphaFoldDB" id="A0A916QFJ8"/>
<name>A0A916QFJ8_9BACL</name>